<evidence type="ECO:0000313" key="2">
    <source>
        <dbReference type="EMBL" id="MBM7570514.1"/>
    </source>
</evidence>
<dbReference type="InterPro" id="IPR035218">
    <property type="entry name" value="DUF5327"/>
</dbReference>
<comment type="caution">
    <text evidence="2">The sequence shown here is derived from an EMBL/GenBank/DDBJ whole genome shotgun (WGS) entry which is preliminary data.</text>
</comment>
<accession>A0ABS2MXB0</accession>
<dbReference type="EMBL" id="JAFBDR010000004">
    <property type="protein sequence ID" value="MBM7570514.1"/>
    <property type="molecule type" value="Genomic_DNA"/>
</dbReference>
<evidence type="ECO:0008006" key="4">
    <source>
        <dbReference type="Google" id="ProtNLM"/>
    </source>
</evidence>
<evidence type="ECO:0000313" key="3">
    <source>
        <dbReference type="Proteomes" id="UP001296943"/>
    </source>
</evidence>
<dbReference type="Pfam" id="PF17261">
    <property type="entry name" value="DUF5327"/>
    <property type="match status" value="1"/>
</dbReference>
<organism evidence="2 3">
    <name type="scientific">Aquibacillus albus</name>
    <dbReference type="NCBI Taxonomy" id="1168171"/>
    <lineage>
        <taxon>Bacteria</taxon>
        <taxon>Bacillati</taxon>
        <taxon>Bacillota</taxon>
        <taxon>Bacilli</taxon>
        <taxon>Bacillales</taxon>
        <taxon>Bacillaceae</taxon>
        <taxon>Aquibacillus</taxon>
    </lineage>
</organism>
<dbReference type="RefSeq" id="WP_204497946.1">
    <property type="nucleotide sequence ID" value="NZ_JAFBDR010000004.1"/>
</dbReference>
<feature type="compositionally biased region" description="Basic and acidic residues" evidence="1">
    <location>
        <begin position="78"/>
        <end position="89"/>
    </location>
</feature>
<evidence type="ECO:0000256" key="1">
    <source>
        <dbReference type="SAM" id="MobiDB-lite"/>
    </source>
</evidence>
<dbReference type="Proteomes" id="UP001296943">
    <property type="component" value="Unassembled WGS sequence"/>
</dbReference>
<sequence>MAITNHVVMKKMMEELRRALEKQDDTYLAREHIRSVRSLCDLMLESESTSTTVADESVEWQKMVGKSNTNKNAPLENQKLEKDVDHGEANGDSIFDF</sequence>
<protein>
    <recommendedName>
        <fullName evidence="4">YwdI family protein</fullName>
    </recommendedName>
</protein>
<keyword evidence="3" id="KW-1185">Reference proteome</keyword>
<gene>
    <name evidence="2" type="ORF">JOC48_000992</name>
</gene>
<feature type="region of interest" description="Disordered" evidence="1">
    <location>
        <begin position="64"/>
        <end position="97"/>
    </location>
</feature>
<reference evidence="2 3" key="1">
    <citation type="submission" date="2021-01" db="EMBL/GenBank/DDBJ databases">
        <title>Genomic Encyclopedia of Type Strains, Phase IV (KMG-IV): sequencing the most valuable type-strain genomes for metagenomic binning, comparative biology and taxonomic classification.</title>
        <authorList>
            <person name="Goeker M."/>
        </authorList>
    </citation>
    <scope>NUCLEOTIDE SEQUENCE [LARGE SCALE GENOMIC DNA]</scope>
    <source>
        <strain evidence="2 3">DSM 23711</strain>
    </source>
</reference>
<proteinExistence type="predicted"/>
<name>A0ABS2MXB0_9BACI</name>